<reference evidence="14" key="1">
    <citation type="submission" date="2021-01" db="EMBL/GenBank/DDBJ databases">
        <authorList>
            <person name="Li R."/>
            <person name="Bekaert M."/>
        </authorList>
    </citation>
    <scope>NUCLEOTIDE SEQUENCE</scope>
    <source>
        <strain evidence="14">Farmed</strain>
    </source>
</reference>
<evidence type="ECO:0000256" key="1">
    <source>
        <dbReference type="ARBA" id="ARBA00004141"/>
    </source>
</evidence>
<feature type="domain" description="Ion transport" evidence="13">
    <location>
        <begin position="3"/>
        <end position="243"/>
    </location>
</feature>
<keyword evidence="5" id="KW-0631">Potassium channel</keyword>
<evidence type="ECO:0000256" key="11">
    <source>
        <dbReference type="ARBA" id="ARBA00023303"/>
    </source>
</evidence>
<dbReference type="SUPFAM" id="SSF81324">
    <property type="entry name" value="Voltage-gated potassium channels"/>
    <property type="match status" value="1"/>
</dbReference>
<keyword evidence="15" id="KW-1185">Reference proteome</keyword>
<dbReference type="InterPro" id="IPR005821">
    <property type="entry name" value="Ion_trans_dom"/>
</dbReference>
<evidence type="ECO:0000256" key="4">
    <source>
        <dbReference type="ARBA" id="ARBA00022692"/>
    </source>
</evidence>
<evidence type="ECO:0000259" key="13">
    <source>
        <dbReference type="Pfam" id="PF00520"/>
    </source>
</evidence>
<comment type="subcellular location">
    <subcellularLocation>
        <location evidence="1">Membrane</location>
        <topology evidence="1">Multi-pass membrane protein</topology>
    </subcellularLocation>
</comment>
<comment type="caution">
    <text evidence="14">The sequence shown here is derived from an EMBL/GenBank/DDBJ whole genome shotgun (WGS) entry which is preliminary data.</text>
</comment>
<dbReference type="Proteomes" id="UP000597762">
    <property type="component" value="Unassembled WGS sequence"/>
</dbReference>
<sequence>MQVYGVVAILFVILSILTFILETHPSFRVSGERDLLGRLYRRGSNTTDSADLSIPHPALVIIDIICLIFFTLEIMVRFVCSPSQRKFFANFFNLVDLISLLPDYIEMIVFNQTDNDTASSIVHYANFLRIIRVFRVFRLVRHVSGLWIMIYTIKASMGDLLLMCVFMILGMLLFASLIYYVEESKFPNIPISLWWALITMTTVGYGDMYPERNMGYLIGSLCAMTGLLVVGFTVPIIVNHFVLYYTYIQSALRAEKREKKSAKEKENLDNLIEEERRESILLDIKEKQDVAEQLSNGEGKDNTHICNGDIGSSTERKRKERVFYTTCQQENIKMDLLLPPRYSSVSNLNGEFSKCLEKRKKTPTKVCTKVRRSSLPSIASIPFRQTYTSAKSPLTKGKTVLDDGLCRQCAGKSQTSSRSENNIMIELGGVDMGDSQSTNL</sequence>
<organism evidence="14 15">
    <name type="scientific">Acanthosepion pharaonis</name>
    <name type="common">Pharaoh cuttlefish</name>
    <name type="synonym">Sepia pharaonis</name>
    <dbReference type="NCBI Taxonomy" id="158019"/>
    <lineage>
        <taxon>Eukaryota</taxon>
        <taxon>Metazoa</taxon>
        <taxon>Spiralia</taxon>
        <taxon>Lophotrochozoa</taxon>
        <taxon>Mollusca</taxon>
        <taxon>Cephalopoda</taxon>
        <taxon>Coleoidea</taxon>
        <taxon>Decapodiformes</taxon>
        <taxon>Sepiida</taxon>
        <taxon>Sepiina</taxon>
        <taxon>Sepiidae</taxon>
        <taxon>Acanthosepion</taxon>
    </lineage>
</organism>
<keyword evidence="9" id="KW-0406">Ion transport</keyword>
<keyword evidence="4 12" id="KW-0812">Transmembrane</keyword>
<keyword evidence="11" id="KW-0407">Ion channel</keyword>
<dbReference type="GO" id="GO:0045211">
    <property type="term" value="C:postsynaptic membrane"/>
    <property type="evidence" value="ECO:0007669"/>
    <property type="project" value="TreeGrafter"/>
</dbReference>
<dbReference type="GO" id="GO:0001508">
    <property type="term" value="P:action potential"/>
    <property type="evidence" value="ECO:0007669"/>
    <property type="project" value="TreeGrafter"/>
</dbReference>
<evidence type="ECO:0000256" key="12">
    <source>
        <dbReference type="SAM" id="Phobius"/>
    </source>
</evidence>
<accession>A0A812ERF7</accession>
<evidence type="ECO:0000256" key="5">
    <source>
        <dbReference type="ARBA" id="ARBA00022826"/>
    </source>
</evidence>
<dbReference type="AlphaFoldDB" id="A0A812ERF7"/>
<keyword evidence="2" id="KW-0813">Transport</keyword>
<dbReference type="InterPro" id="IPR027359">
    <property type="entry name" value="Volt_channel_dom_sf"/>
</dbReference>
<evidence type="ECO:0000313" key="15">
    <source>
        <dbReference type="Proteomes" id="UP000597762"/>
    </source>
</evidence>
<evidence type="ECO:0000256" key="10">
    <source>
        <dbReference type="ARBA" id="ARBA00023136"/>
    </source>
</evidence>
<evidence type="ECO:0000313" key="14">
    <source>
        <dbReference type="EMBL" id="CAE1330156.1"/>
    </source>
</evidence>
<dbReference type="FunFam" id="1.10.287.70:FF:000028">
    <property type="entry name" value="potassium voltage-gated channel subfamily D member 3"/>
    <property type="match status" value="1"/>
</dbReference>
<dbReference type="OrthoDB" id="10025005at2759"/>
<evidence type="ECO:0000256" key="9">
    <source>
        <dbReference type="ARBA" id="ARBA00023065"/>
    </source>
</evidence>
<dbReference type="GO" id="GO:0008076">
    <property type="term" value="C:voltage-gated potassium channel complex"/>
    <property type="evidence" value="ECO:0007669"/>
    <property type="project" value="InterPro"/>
</dbReference>
<dbReference type="GO" id="GO:0032809">
    <property type="term" value="C:neuronal cell body membrane"/>
    <property type="evidence" value="ECO:0007669"/>
    <property type="project" value="TreeGrafter"/>
</dbReference>
<name>A0A812ERF7_ACAPH</name>
<evidence type="ECO:0000256" key="7">
    <source>
        <dbReference type="ARBA" id="ARBA00022958"/>
    </source>
</evidence>
<feature type="transmembrane region" description="Helical" evidence="12">
    <location>
        <begin position="52"/>
        <end position="76"/>
    </location>
</feature>
<dbReference type="GO" id="GO:0042734">
    <property type="term" value="C:presynaptic membrane"/>
    <property type="evidence" value="ECO:0007669"/>
    <property type="project" value="TreeGrafter"/>
</dbReference>
<protein>
    <submittedName>
        <fullName evidence="14">KCNC4</fullName>
    </submittedName>
</protein>
<keyword evidence="7" id="KW-0630">Potassium</keyword>
<dbReference type="Gene3D" id="1.20.120.350">
    <property type="entry name" value="Voltage-gated potassium channels. Chain C"/>
    <property type="match status" value="1"/>
</dbReference>
<gene>
    <name evidence="14" type="ORF">SPHA_79495</name>
</gene>
<keyword evidence="6" id="KW-0851">Voltage-gated channel</keyword>
<dbReference type="PANTHER" id="PTHR11537">
    <property type="entry name" value="VOLTAGE-GATED POTASSIUM CHANNEL"/>
    <property type="match status" value="1"/>
</dbReference>
<feature type="transmembrane region" description="Helical" evidence="12">
    <location>
        <begin position="193"/>
        <end position="210"/>
    </location>
</feature>
<dbReference type="Gene3D" id="1.10.287.70">
    <property type="match status" value="1"/>
</dbReference>
<evidence type="ECO:0000256" key="3">
    <source>
        <dbReference type="ARBA" id="ARBA00022538"/>
    </source>
</evidence>
<dbReference type="PRINTS" id="PR01491">
    <property type="entry name" value="KVCHANNEL"/>
</dbReference>
<dbReference type="GO" id="GO:0043679">
    <property type="term" value="C:axon terminus"/>
    <property type="evidence" value="ECO:0007669"/>
    <property type="project" value="TreeGrafter"/>
</dbReference>
<feature type="transmembrane region" description="Helical" evidence="12">
    <location>
        <begin position="216"/>
        <end position="247"/>
    </location>
</feature>
<feature type="transmembrane region" description="Helical" evidence="12">
    <location>
        <begin position="160"/>
        <end position="181"/>
    </location>
</feature>
<dbReference type="InterPro" id="IPR028325">
    <property type="entry name" value="VG_K_chnl"/>
</dbReference>
<evidence type="ECO:0000256" key="8">
    <source>
        <dbReference type="ARBA" id="ARBA00022989"/>
    </source>
</evidence>
<dbReference type="EMBL" id="CAHIKZ030005570">
    <property type="protein sequence ID" value="CAE1330156.1"/>
    <property type="molecule type" value="Genomic_DNA"/>
</dbReference>
<keyword evidence="10 12" id="KW-0472">Membrane</keyword>
<dbReference type="InterPro" id="IPR003968">
    <property type="entry name" value="K_chnl_volt-dep_Kv"/>
</dbReference>
<keyword evidence="3" id="KW-0633">Potassium transport</keyword>
<proteinExistence type="predicted"/>
<dbReference type="PRINTS" id="PR00169">
    <property type="entry name" value="KCHANNEL"/>
</dbReference>
<dbReference type="Pfam" id="PF00520">
    <property type="entry name" value="Ion_trans"/>
    <property type="match status" value="1"/>
</dbReference>
<keyword evidence="8 12" id="KW-1133">Transmembrane helix</keyword>
<dbReference type="GO" id="GO:0005251">
    <property type="term" value="F:delayed rectifier potassium channel activity"/>
    <property type="evidence" value="ECO:0007669"/>
    <property type="project" value="TreeGrafter"/>
</dbReference>
<evidence type="ECO:0000256" key="6">
    <source>
        <dbReference type="ARBA" id="ARBA00022882"/>
    </source>
</evidence>
<evidence type="ECO:0000256" key="2">
    <source>
        <dbReference type="ARBA" id="ARBA00022448"/>
    </source>
</evidence>
<dbReference type="PANTHER" id="PTHR11537:SF252">
    <property type="entry name" value="POTASSIUM VOLTAGE-GATED CHANNEL PROTEIN SHAW"/>
    <property type="match status" value="1"/>
</dbReference>
<dbReference type="GO" id="GO:0032590">
    <property type="term" value="C:dendrite membrane"/>
    <property type="evidence" value="ECO:0007669"/>
    <property type="project" value="TreeGrafter"/>
</dbReference>